<feature type="compositionally biased region" description="Basic and acidic residues" evidence="1">
    <location>
        <begin position="16"/>
        <end position="56"/>
    </location>
</feature>
<proteinExistence type="predicted"/>
<feature type="region of interest" description="Disordered" evidence="1">
    <location>
        <begin position="71"/>
        <end position="93"/>
    </location>
</feature>
<feature type="compositionally biased region" description="Basic and acidic residues" evidence="1">
    <location>
        <begin position="75"/>
        <end position="93"/>
    </location>
</feature>
<organism evidence="2">
    <name type="scientific">mine drainage metagenome</name>
    <dbReference type="NCBI Taxonomy" id="410659"/>
    <lineage>
        <taxon>unclassified sequences</taxon>
        <taxon>metagenomes</taxon>
        <taxon>ecological metagenomes</taxon>
    </lineage>
</organism>
<comment type="caution">
    <text evidence="2">The sequence shown here is derived from an EMBL/GenBank/DDBJ whole genome shotgun (WGS) entry which is preliminary data.</text>
</comment>
<name>A0A1J5SWP7_9ZZZZ</name>
<evidence type="ECO:0000313" key="2">
    <source>
        <dbReference type="EMBL" id="OIR06020.1"/>
    </source>
</evidence>
<gene>
    <name evidence="2" type="ORF">GALL_118170</name>
</gene>
<feature type="region of interest" description="Disordered" evidence="1">
    <location>
        <begin position="1"/>
        <end position="56"/>
    </location>
</feature>
<feature type="compositionally biased region" description="Polar residues" evidence="1">
    <location>
        <begin position="1"/>
        <end position="11"/>
    </location>
</feature>
<accession>A0A1J5SWP7</accession>
<protein>
    <submittedName>
        <fullName evidence="2">Uncharacterized protein</fullName>
    </submittedName>
</protein>
<dbReference type="AlphaFoldDB" id="A0A1J5SWP7"/>
<dbReference type="EMBL" id="MLJW01000046">
    <property type="protein sequence ID" value="OIR06020.1"/>
    <property type="molecule type" value="Genomic_DNA"/>
</dbReference>
<reference evidence="2" key="1">
    <citation type="submission" date="2016-10" db="EMBL/GenBank/DDBJ databases">
        <title>Sequence of Gallionella enrichment culture.</title>
        <authorList>
            <person name="Poehlein A."/>
            <person name="Muehling M."/>
            <person name="Daniel R."/>
        </authorList>
    </citation>
    <scope>NUCLEOTIDE SEQUENCE</scope>
</reference>
<evidence type="ECO:0000256" key="1">
    <source>
        <dbReference type="SAM" id="MobiDB-lite"/>
    </source>
</evidence>
<sequence length="93" mass="10737">MSLETTTTAPPQLSPIDKKLAKLEEQRKELLEKKREQERKENQQRAEQSARLKKGWEKEVTRAIGKLYPMPASEIAERLDSSIQRDQETGSKS</sequence>